<dbReference type="STRING" id="1827387.A4S15_13600"/>
<dbReference type="Pfam" id="PF10098">
    <property type="entry name" value="DUF2336"/>
    <property type="match status" value="1"/>
</dbReference>
<dbReference type="InterPro" id="IPR019285">
    <property type="entry name" value="DUF2336"/>
</dbReference>
<dbReference type="AlphaFoldDB" id="A0A1W9HRB0"/>
<evidence type="ECO:0000313" key="2">
    <source>
        <dbReference type="Proteomes" id="UP000192872"/>
    </source>
</evidence>
<evidence type="ECO:0000313" key="1">
    <source>
        <dbReference type="EMBL" id="OQW49998.1"/>
    </source>
</evidence>
<gene>
    <name evidence="1" type="ORF">A4S15_13600</name>
</gene>
<organism evidence="1 2">
    <name type="scientific">Candidatus Raskinella chloraquaticus</name>
    <dbReference type="NCBI Taxonomy" id="1951219"/>
    <lineage>
        <taxon>Bacteria</taxon>
        <taxon>Pseudomonadati</taxon>
        <taxon>Pseudomonadota</taxon>
        <taxon>Alphaproteobacteria</taxon>
        <taxon>Hyphomicrobiales</taxon>
        <taxon>Phreatobacteraceae</taxon>
        <taxon>Candidatus Raskinella</taxon>
    </lineage>
</organism>
<proteinExistence type="predicted"/>
<dbReference type="RefSeq" id="WP_376802794.1">
    <property type="nucleotide sequence ID" value="NZ_DBNB01000035.1"/>
</dbReference>
<sequence length="362" mass="40078">MTQALWRNLEDLARRNSSGDRAALLQRLADLLMRGNISRDAMIVDLFEDIVCRVLDQVNPKEKIEFAERVGPEALTPRRVVMELANDIVSVAEPVLRYSPNLSEKDLIDIAENTGPAHLEVIARRIFLSRDLTDILVARGQMMVHRAIAANDGAQISDGAFHVLLDGAQGDTVLQELMALRPNLPQAVRDRLVPILAQEVRRRLSSRWSSIPAAKISNALDAEVEQLIERVEAISDDHAAFVNLQAGIEDGVLTLDEAIRQACRLNRHDWLIDLVAAAGSSERSSVLTVLLMRENRPLTVMLRALGISGESFRAVLDMRARHLRVGSNDPRLVVEYEALDPGAAAAILRKHHGNPMLVPTRA</sequence>
<protein>
    <recommendedName>
        <fullName evidence="3">DUF2336 domain-containing protein</fullName>
    </recommendedName>
</protein>
<evidence type="ECO:0008006" key="3">
    <source>
        <dbReference type="Google" id="ProtNLM"/>
    </source>
</evidence>
<name>A0A1W9HRB0_9HYPH</name>
<comment type="caution">
    <text evidence="1">The sequence shown here is derived from an EMBL/GenBank/DDBJ whole genome shotgun (WGS) entry which is preliminary data.</text>
</comment>
<reference evidence="1 2" key="1">
    <citation type="journal article" date="2017" name="Water Res.">
        <title>Comammox in drinking water systems.</title>
        <authorList>
            <person name="Wang Y."/>
            <person name="Ma L."/>
            <person name="Mao Y."/>
            <person name="Jiang X."/>
            <person name="Xia Y."/>
            <person name="Yu K."/>
            <person name="Li B."/>
            <person name="Zhang T."/>
        </authorList>
    </citation>
    <scope>NUCLEOTIDE SEQUENCE [LARGE SCALE GENOMIC DNA]</scope>
    <source>
        <strain evidence="1">SG_bin8</strain>
    </source>
</reference>
<dbReference type="EMBL" id="LWDL01000028">
    <property type="protein sequence ID" value="OQW49998.1"/>
    <property type="molecule type" value="Genomic_DNA"/>
</dbReference>
<accession>A0A1W9HRB0</accession>
<dbReference type="Proteomes" id="UP000192872">
    <property type="component" value="Unassembled WGS sequence"/>
</dbReference>